<dbReference type="RefSeq" id="XP_027617123.1">
    <property type="nucleotide sequence ID" value="XM_027761322.1"/>
</dbReference>
<protein>
    <submittedName>
        <fullName evidence="1">Conidiation-specific protein</fullName>
    </submittedName>
</protein>
<organism evidence="1 2">
    <name type="scientific">Sparassis crispa</name>
    <dbReference type="NCBI Taxonomy" id="139825"/>
    <lineage>
        <taxon>Eukaryota</taxon>
        <taxon>Fungi</taxon>
        <taxon>Dikarya</taxon>
        <taxon>Basidiomycota</taxon>
        <taxon>Agaricomycotina</taxon>
        <taxon>Agaricomycetes</taxon>
        <taxon>Polyporales</taxon>
        <taxon>Sparassidaceae</taxon>
        <taxon>Sparassis</taxon>
    </lineage>
</organism>
<proteinExistence type="predicted"/>
<evidence type="ECO:0000313" key="2">
    <source>
        <dbReference type="Proteomes" id="UP000287166"/>
    </source>
</evidence>
<dbReference type="InterPro" id="IPR052670">
    <property type="entry name" value="UPF0654_domain"/>
</dbReference>
<dbReference type="PANTHER" id="PTHR36576">
    <property type="entry name" value="UPF0654 PROTEIN C11D3.01C-RELATED"/>
    <property type="match status" value="1"/>
</dbReference>
<dbReference type="AlphaFoldDB" id="A0A401GVJ6"/>
<dbReference type="Proteomes" id="UP000287166">
    <property type="component" value="Unassembled WGS sequence"/>
</dbReference>
<gene>
    <name evidence="1" type="ORF">SCP_0900890</name>
</gene>
<name>A0A401GVJ6_9APHY</name>
<dbReference type="Pfam" id="PF10346">
    <property type="entry name" value="Con-6"/>
    <property type="match status" value="1"/>
</dbReference>
<dbReference type="InParanoid" id="A0A401GVJ6"/>
<dbReference type="OrthoDB" id="5419162at2759"/>
<accession>A0A401GVJ6</accession>
<keyword evidence="2" id="KW-1185">Reference proteome</keyword>
<dbReference type="GeneID" id="38783127"/>
<evidence type="ECO:0000313" key="1">
    <source>
        <dbReference type="EMBL" id="GBE86210.1"/>
    </source>
</evidence>
<comment type="caution">
    <text evidence="1">The sequence shown here is derived from an EMBL/GenBank/DDBJ whole genome shotgun (WGS) entry which is preliminary data.</text>
</comment>
<sequence length="101" mass="11345">MPLWYPALYLVQPPIGGHKTAINNPNVSDEAKEHSRQVIDELESQSDTHQAYENDKNEVHINAEHMAALKNPGIQEQFSGVLGRARCTLTLRVILRNSSKL</sequence>
<dbReference type="PANTHER" id="PTHR36576:SF1">
    <property type="entry name" value="UPF0654 PROTEIN C11D3.01C-RELATED"/>
    <property type="match status" value="1"/>
</dbReference>
<dbReference type="EMBL" id="BFAD01000009">
    <property type="protein sequence ID" value="GBE86210.1"/>
    <property type="molecule type" value="Genomic_DNA"/>
</dbReference>
<reference evidence="1 2" key="1">
    <citation type="journal article" date="2018" name="Sci. Rep.">
        <title>Genome sequence of the cauliflower mushroom Sparassis crispa (Hanabiratake) and its association with beneficial usage.</title>
        <authorList>
            <person name="Kiyama R."/>
            <person name="Furutani Y."/>
            <person name="Kawaguchi K."/>
            <person name="Nakanishi T."/>
        </authorList>
    </citation>
    <scope>NUCLEOTIDE SEQUENCE [LARGE SCALE GENOMIC DNA]</scope>
</reference>
<dbReference type="InterPro" id="IPR018824">
    <property type="entry name" value="Conidiation-specific_6"/>
</dbReference>
<dbReference type="GO" id="GO:0005737">
    <property type="term" value="C:cytoplasm"/>
    <property type="evidence" value="ECO:0007669"/>
    <property type="project" value="TreeGrafter"/>
</dbReference>